<protein>
    <submittedName>
        <fullName evidence="1">Uncharacterized protein</fullName>
    </submittedName>
</protein>
<evidence type="ECO:0000313" key="1">
    <source>
        <dbReference type="EMBL" id="EEU97760.1"/>
    </source>
</evidence>
<dbReference type="STRING" id="411483.FAEPRAA2165_00674"/>
<name>C7H327_FAED2</name>
<dbReference type="AlphaFoldDB" id="C7H327"/>
<dbReference type="HOGENOM" id="CLU_2806114_0_0_9"/>
<organism evidence="1 2">
    <name type="scientific">Faecalibacterium duncaniae (strain DSM 17677 / JCM 31915 / A2-165)</name>
    <name type="common">Faecalibacterium prausnitzii</name>
    <dbReference type="NCBI Taxonomy" id="411483"/>
    <lineage>
        <taxon>Bacteria</taxon>
        <taxon>Bacillati</taxon>
        <taxon>Bacillota</taxon>
        <taxon>Clostridia</taxon>
        <taxon>Eubacteriales</taxon>
        <taxon>Oscillospiraceae</taxon>
        <taxon>Faecalibacterium</taxon>
    </lineage>
</organism>
<reference evidence="1" key="1">
    <citation type="submission" date="2009-08" db="EMBL/GenBank/DDBJ databases">
        <authorList>
            <person name="Weinstock G."/>
            <person name="Sodergren E."/>
            <person name="Clifton S."/>
            <person name="Fulton L."/>
            <person name="Fulton B."/>
            <person name="Courtney L."/>
            <person name="Fronick C."/>
            <person name="Harrison M."/>
            <person name="Strong C."/>
            <person name="Farmer C."/>
            <person name="Delahaunty K."/>
            <person name="Markovic C."/>
            <person name="Hall O."/>
            <person name="Minx P."/>
            <person name="Tomlinson C."/>
            <person name="Mitreva M."/>
            <person name="Nelson J."/>
            <person name="Hou S."/>
            <person name="Wollam A."/>
            <person name="Pepin K.H."/>
            <person name="Johnson M."/>
            <person name="Bhonagiri V."/>
            <person name="Nash W.E."/>
            <person name="Warren W."/>
            <person name="Chinwalla A."/>
            <person name="Mardis E.R."/>
            <person name="Wilson R.K."/>
        </authorList>
    </citation>
    <scope>NUCLEOTIDE SEQUENCE [LARGE SCALE GENOMIC DNA]</scope>
    <source>
        <strain evidence="1">A2-165</strain>
    </source>
</reference>
<dbReference type="EMBL" id="ACOP02000009">
    <property type="protein sequence ID" value="EEU97760.1"/>
    <property type="molecule type" value="Genomic_DNA"/>
</dbReference>
<gene>
    <name evidence="1" type="ORF">FAEPRAA2165_00674</name>
</gene>
<dbReference type="Proteomes" id="UP000004619">
    <property type="component" value="Unassembled WGS sequence"/>
</dbReference>
<proteinExistence type="predicted"/>
<keyword evidence="2" id="KW-1185">Reference proteome</keyword>
<sequence length="67" mass="7694">MPHASLTVYWNSFIIIFSLLHPVSDPDGPATPDAADFAAGCYYYYKPASLFFHHSILLIFSQKFWCY</sequence>
<accession>C7H327</accession>
<evidence type="ECO:0000313" key="2">
    <source>
        <dbReference type="Proteomes" id="UP000004619"/>
    </source>
</evidence>
<comment type="caution">
    <text evidence="1">The sequence shown here is derived from an EMBL/GenBank/DDBJ whole genome shotgun (WGS) entry which is preliminary data.</text>
</comment>